<reference evidence="2" key="2">
    <citation type="submission" date="2023-06" db="EMBL/GenBank/DDBJ databases">
        <authorList>
            <consortium name="Lawrence Berkeley National Laboratory"/>
            <person name="Haridas S."/>
            <person name="Hensen N."/>
            <person name="Bonometti L."/>
            <person name="Westerberg I."/>
            <person name="Brannstrom I.O."/>
            <person name="Guillou S."/>
            <person name="Cros-Aarteil S."/>
            <person name="Calhoun S."/>
            <person name="Kuo A."/>
            <person name="Mondo S."/>
            <person name="Pangilinan J."/>
            <person name="Riley R."/>
            <person name="LaButti K."/>
            <person name="Andreopoulos B."/>
            <person name="Lipzen A."/>
            <person name="Chen C."/>
            <person name="Yanf M."/>
            <person name="Daum C."/>
            <person name="Ng V."/>
            <person name="Clum A."/>
            <person name="Steindorff A."/>
            <person name="Ohm R."/>
            <person name="Martin F."/>
            <person name="Silar P."/>
            <person name="Natvig D."/>
            <person name="Lalanne C."/>
            <person name="Gautier V."/>
            <person name="Ament-velasquez S.L."/>
            <person name="Kruys A."/>
            <person name="Hutchinson M.I."/>
            <person name="Powell A.J."/>
            <person name="Barry K."/>
            <person name="Miller A.N."/>
            <person name="Grigoriev I.V."/>
            <person name="Debuchy R."/>
            <person name="Gladieux P."/>
            <person name="Thoren M.H."/>
            <person name="Johannesson H."/>
        </authorList>
    </citation>
    <scope>NUCLEOTIDE SEQUENCE</scope>
    <source>
        <strain evidence="2">CBS 232.78</strain>
    </source>
</reference>
<keyword evidence="3" id="KW-1185">Reference proteome</keyword>
<dbReference type="AlphaFoldDB" id="A0AAE0N8U6"/>
<evidence type="ECO:0000313" key="3">
    <source>
        <dbReference type="Proteomes" id="UP001285441"/>
    </source>
</evidence>
<accession>A0AAE0N8U6</accession>
<sequence>MASSPARSSPMLACSVRAACVLRACCVLPVVCWPVESDSSLSVLSKHTHLHPLVRCRPVLSCPVLSSHRLHRGGRGVACSLVCLALCSSKFPEVPITASSFSRRGSIIVDFTPGFFSFFKPFLS</sequence>
<reference evidence="2" key="1">
    <citation type="journal article" date="2023" name="Mol. Phylogenet. Evol.">
        <title>Genome-scale phylogeny and comparative genomics of the fungal order Sordariales.</title>
        <authorList>
            <person name="Hensen N."/>
            <person name="Bonometti L."/>
            <person name="Westerberg I."/>
            <person name="Brannstrom I.O."/>
            <person name="Guillou S."/>
            <person name="Cros-Aarteil S."/>
            <person name="Calhoun S."/>
            <person name="Haridas S."/>
            <person name="Kuo A."/>
            <person name="Mondo S."/>
            <person name="Pangilinan J."/>
            <person name="Riley R."/>
            <person name="LaButti K."/>
            <person name="Andreopoulos B."/>
            <person name="Lipzen A."/>
            <person name="Chen C."/>
            <person name="Yan M."/>
            <person name="Daum C."/>
            <person name="Ng V."/>
            <person name="Clum A."/>
            <person name="Steindorff A."/>
            <person name="Ohm R.A."/>
            <person name="Martin F."/>
            <person name="Silar P."/>
            <person name="Natvig D.O."/>
            <person name="Lalanne C."/>
            <person name="Gautier V."/>
            <person name="Ament-Velasquez S.L."/>
            <person name="Kruys A."/>
            <person name="Hutchinson M.I."/>
            <person name="Powell A.J."/>
            <person name="Barry K."/>
            <person name="Miller A.N."/>
            <person name="Grigoriev I.V."/>
            <person name="Debuchy R."/>
            <person name="Gladieux P."/>
            <person name="Hiltunen Thoren M."/>
            <person name="Johannesson H."/>
        </authorList>
    </citation>
    <scope>NUCLEOTIDE SEQUENCE</scope>
    <source>
        <strain evidence="2">CBS 232.78</strain>
    </source>
</reference>
<dbReference type="Proteomes" id="UP001285441">
    <property type="component" value="Unassembled WGS sequence"/>
</dbReference>
<dbReference type="EMBL" id="JAULSW010000007">
    <property type="protein sequence ID" value="KAK3375087.1"/>
    <property type="molecule type" value="Genomic_DNA"/>
</dbReference>
<protein>
    <recommendedName>
        <fullName evidence="4">Secreted protein</fullName>
    </recommendedName>
</protein>
<name>A0AAE0N8U6_9PEZI</name>
<feature type="chain" id="PRO_5042023046" description="Secreted protein" evidence="1">
    <location>
        <begin position="38"/>
        <end position="124"/>
    </location>
</feature>
<evidence type="ECO:0000256" key="1">
    <source>
        <dbReference type="SAM" id="SignalP"/>
    </source>
</evidence>
<comment type="caution">
    <text evidence="2">The sequence shown here is derived from an EMBL/GenBank/DDBJ whole genome shotgun (WGS) entry which is preliminary data.</text>
</comment>
<evidence type="ECO:0008006" key="4">
    <source>
        <dbReference type="Google" id="ProtNLM"/>
    </source>
</evidence>
<feature type="signal peptide" evidence="1">
    <location>
        <begin position="1"/>
        <end position="37"/>
    </location>
</feature>
<evidence type="ECO:0000313" key="2">
    <source>
        <dbReference type="EMBL" id="KAK3375087.1"/>
    </source>
</evidence>
<organism evidence="2 3">
    <name type="scientific">Podospora didyma</name>
    <dbReference type="NCBI Taxonomy" id="330526"/>
    <lineage>
        <taxon>Eukaryota</taxon>
        <taxon>Fungi</taxon>
        <taxon>Dikarya</taxon>
        <taxon>Ascomycota</taxon>
        <taxon>Pezizomycotina</taxon>
        <taxon>Sordariomycetes</taxon>
        <taxon>Sordariomycetidae</taxon>
        <taxon>Sordariales</taxon>
        <taxon>Podosporaceae</taxon>
        <taxon>Podospora</taxon>
    </lineage>
</organism>
<gene>
    <name evidence="2" type="ORF">B0H63DRAFT_266587</name>
</gene>
<proteinExistence type="predicted"/>
<keyword evidence="1" id="KW-0732">Signal</keyword>